<feature type="transmembrane region" description="Helical" evidence="1">
    <location>
        <begin position="80"/>
        <end position="98"/>
    </location>
</feature>
<proteinExistence type="predicted"/>
<keyword evidence="1" id="KW-0812">Transmembrane</keyword>
<evidence type="ECO:0008006" key="3">
    <source>
        <dbReference type="Google" id="ProtNLM"/>
    </source>
</evidence>
<evidence type="ECO:0000313" key="2">
    <source>
        <dbReference type="EMBL" id="VAW32203.1"/>
    </source>
</evidence>
<dbReference type="AlphaFoldDB" id="A0A3B0UVK4"/>
<feature type="transmembrane region" description="Helical" evidence="1">
    <location>
        <begin position="110"/>
        <end position="133"/>
    </location>
</feature>
<organism evidence="2">
    <name type="scientific">hydrothermal vent metagenome</name>
    <dbReference type="NCBI Taxonomy" id="652676"/>
    <lineage>
        <taxon>unclassified sequences</taxon>
        <taxon>metagenomes</taxon>
        <taxon>ecological metagenomes</taxon>
    </lineage>
</organism>
<feature type="transmembrane region" description="Helical" evidence="1">
    <location>
        <begin position="26"/>
        <end position="43"/>
    </location>
</feature>
<gene>
    <name evidence="2" type="ORF">MNBD_CPR01-415</name>
</gene>
<dbReference type="EMBL" id="UOEV01000029">
    <property type="protein sequence ID" value="VAW32203.1"/>
    <property type="molecule type" value="Genomic_DNA"/>
</dbReference>
<name>A0A3B0UVK4_9ZZZZ</name>
<keyword evidence="1" id="KW-0472">Membrane</keyword>
<protein>
    <recommendedName>
        <fullName evidence="3">CvpA family protein</fullName>
    </recommendedName>
</protein>
<sequence>MNTAITQAQQIATHVSINFSSITSDFLSIIILAGALFIFARYIGRGPFVALIVSLYSGLALYTIFPFMHYLPSAPARTALISDVALFIGLSAIAYTILRRVVVSDFISLGTISLVILSLLGAGFLFALAYQVFPVRAVHSFTPAINALFAPKTYFFWWISAPLIGLFALT</sequence>
<accession>A0A3B0UVK4</accession>
<reference evidence="2" key="1">
    <citation type="submission" date="2018-06" db="EMBL/GenBank/DDBJ databases">
        <authorList>
            <person name="Zhirakovskaya E."/>
        </authorList>
    </citation>
    <scope>NUCLEOTIDE SEQUENCE</scope>
</reference>
<keyword evidence="1" id="KW-1133">Transmembrane helix</keyword>
<feature type="transmembrane region" description="Helical" evidence="1">
    <location>
        <begin position="48"/>
        <end position="68"/>
    </location>
</feature>
<feature type="transmembrane region" description="Helical" evidence="1">
    <location>
        <begin position="153"/>
        <end position="169"/>
    </location>
</feature>
<evidence type="ECO:0000256" key="1">
    <source>
        <dbReference type="SAM" id="Phobius"/>
    </source>
</evidence>